<dbReference type="Proteomes" id="UP000321484">
    <property type="component" value="Unassembled WGS sequence"/>
</dbReference>
<name>A0A511Z0T9_9CELL</name>
<dbReference type="Gene3D" id="3.40.710.10">
    <property type="entry name" value="DD-peptidase/beta-lactamase superfamily"/>
    <property type="match status" value="1"/>
</dbReference>
<feature type="domain" description="Beta-lactamase-related" evidence="1">
    <location>
        <begin position="22"/>
        <end position="286"/>
    </location>
</feature>
<dbReference type="EMBL" id="BJYK01000009">
    <property type="protein sequence ID" value="GEN80996.1"/>
    <property type="molecule type" value="Genomic_DNA"/>
</dbReference>
<dbReference type="AlphaFoldDB" id="A0A511Z0T9"/>
<comment type="caution">
    <text evidence="2">The sequence shown here is derived from an EMBL/GenBank/DDBJ whole genome shotgun (WGS) entry which is preliminary data.</text>
</comment>
<dbReference type="InterPro" id="IPR001466">
    <property type="entry name" value="Beta-lactam-related"/>
</dbReference>
<dbReference type="InterPro" id="IPR050789">
    <property type="entry name" value="Diverse_Enzym_Activities"/>
</dbReference>
<organism evidence="2 3">
    <name type="scientific">Actinotalea fermentans</name>
    <dbReference type="NCBI Taxonomy" id="43671"/>
    <lineage>
        <taxon>Bacteria</taxon>
        <taxon>Bacillati</taxon>
        <taxon>Actinomycetota</taxon>
        <taxon>Actinomycetes</taxon>
        <taxon>Micrococcales</taxon>
        <taxon>Cellulomonadaceae</taxon>
        <taxon>Actinotalea</taxon>
    </lineage>
</organism>
<gene>
    <name evidence="2" type="ORF">AFE02nite_27300</name>
</gene>
<dbReference type="PANTHER" id="PTHR43283:SF7">
    <property type="entry name" value="BETA-LACTAMASE-RELATED DOMAIN-CONTAINING PROTEIN"/>
    <property type="match status" value="1"/>
</dbReference>
<dbReference type="Pfam" id="PF00144">
    <property type="entry name" value="Beta-lactamase"/>
    <property type="match status" value="1"/>
</dbReference>
<dbReference type="SUPFAM" id="SSF56601">
    <property type="entry name" value="beta-lactamase/transpeptidase-like"/>
    <property type="match status" value="1"/>
</dbReference>
<evidence type="ECO:0000313" key="2">
    <source>
        <dbReference type="EMBL" id="GEN80996.1"/>
    </source>
</evidence>
<proteinExistence type="predicted"/>
<evidence type="ECO:0000259" key="1">
    <source>
        <dbReference type="Pfam" id="PF00144"/>
    </source>
</evidence>
<dbReference type="InterPro" id="IPR012338">
    <property type="entry name" value="Beta-lactam/transpept-like"/>
</dbReference>
<dbReference type="PANTHER" id="PTHR43283">
    <property type="entry name" value="BETA-LACTAMASE-RELATED"/>
    <property type="match status" value="1"/>
</dbReference>
<reference evidence="2 3" key="1">
    <citation type="submission" date="2019-07" db="EMBL/GenBank/DDBJ databases">
        <title>Whole genome shotgun sequence of Actinotalea fermentans NBRC 105374.</title>
        <authorList>
            <person name="Hosoyama A."/>
            <person name="Uohara A."/>
            <person name="Ohji S."/>
            <person name="Ichikawa N."/>
        </authorList>
    </citation>
    <scope>NUCLEOTIDE SEQUENCE [LARGE SCALE GENOMIC DNA]</scope>
    <source>
        <strain evidence="2 3">NBRC 105374</strain>
    </source>
</reference>
<accession>A0A511Z0T9</accession>
<protein>
    <recommendedName>
        <fullName evidence="1">Beta-lactamase-related domain-containing protein</fullName>
    </recommendedName>
</protein>
<keyword evidence="3" id="KW-1185">Reference proteome</keyword>
<evidence type="ECO:0000313" key="3">
    <source>
        <dbReference type="Proteomes" id="UP000321484"/>
    </source>
</evidence>
<sequence>MPARALLRFLDSLEQGGPELHSLMVLRRGHVIAEGWWHPYRRELGHQLFSLSKSFTSTAVGFARAEGLLSLDDLVLDHLGDLAPARPDPRLARMRIRHLLTMTTGHVTATDVRVFGTPRWAKAFLALPLEAEPGTEFLYNTPATYLLSFLVQRLTGQRVLEYLRPRLLAPLGIEGATWEQSPEGVDTGGFGLTLATEDLACFGQLYLQDGVWEGTRVLPEGWVAEATARHTDSHILEPDWAQGYGYQFWRCQPPGIYRGDGAFGQFCVVMPEAQAVVVATSGTPHLQGVLERMWEHLVPALAGEQEVGADLEPAAEAELAARLAGLRIAPPSGDAVPAHTLAGRRIEVAGDAEVRAVVVGPEGLGTGEGTTVTLELADGGSRTLAVGAGQWAERAVRPRRGQGAFAGRVEDGPLPVVAAAAWTAPDACTVQVRPLQSPTCLTLDARVTDDAVTAHARLSVSFGRTDLGAVRGRVVEA</sequence>